<feature type="region of interest" description="Disordered" evidence="1">
    <location>
        <begin position="244"/>
        <end position="349"/>
    </location>
</feature>
<evidence type="ECO:0000313" key="3">
    <source>
        <dbReference type="Proteomes" id="UP000601435"/>
    </source>
</evidence>
<gene>
    <name evidence="2" type="ORF">SNEC2469_LOCUS26009</name>
</gene>
<feature type="compositionally biased region" description="Low complexity" evidence="1">
    <location>
        <begin position="282"/>
        <end position="293"/>
    </location>
</feature>
<keyword evidence="3" id="KW-1185">Reference proteome</keyword>
<dbReference type="EMBL" id="CAJNJA010052181">
    <property type="protein sequence ID" value="CAE7845906.1"/>
    <property type="molecule type" value="Genomic_DNA"/>
</dbReference>
<organism evidence="2 3">
    <name type="scientific">Symbiodinium necroappetens</name>
    <dbReference type="NCBI Taxonomy" id="1628268"/>
    <lineage>
        <taxon>Eukaryota</taxon>
        <taxon>Sar</taxon>
        <taxon>Alveolata</taxon>
        <taxon>Dinophyceae</taxon>
        <taxon>Suessiales</taxon>
        <taxon>Symbiodiniaceae</taxon>
        <taxon>Symbiodinium</taxon>
    </lineage>
</organism>
<comment type="caution">
    <text evidence="2">The sequence shown here is derived from an EMBL/GenBank/DDBJ whole genome shotgun (WGS) entry which is preliminary data.</text>
</comment>
<proteinExistence type="predicted"/>
<reference evidence="2" key="1">
    <citation type="submission" date="2021-02" db="EMBL/GenBank/DDBJ databases">
        <authorList>
            <person name="Dougan E. K."/>
            <person name="Rhodes N."/>
            <person name="Thang M."/>
            <person name="Chan C."/>
        </authorList>
    </citation>
    <scope>NUCLEOTIDE SEQUENCE</scope>
</reference>
<feature type="region of interest" description="Disordered" evidence="1">
    <location>
        <begin position="1"/>
        <end position="126"/>
    </location>
</feature>
<feature type="compositionally biased region" description="Polar residues" evidence="1">
    <location>
        <begin position="294"/>
        <end position="308"/>
    </location>
</feature>
<sequence length="630" mass="67866">MEASGDGSEERRPDPTAEPVAPGLQLDQAELDVEARGTGEQLRMVEDEVLEPPYGEPESLEPNPADVSPGPAEGAQPEVDEGEPRGEETLASLRHPEAVSAAPVEESPESWRHSESRQSEDSSRLQQLTSVLETLVQGQQALNNRLERVEEVRSSHSWRSAESSQGLGWVDQTALDRWYTEATARAAASGHRDASMYIAGDVQSFPRAICAMDFSSSASIPTSFLATLSTIHWPDSLASAVPLPDRSLHAGPEAQALQDRTSQHRSEAQASQDRTSQHRSEAQALQDRAAQQRSEAQALQDRASQQRFEAQALQDRALQQRSEAQGVGRKRGVEEAKLAGGGSASSAAVSTATKATLSVGGDSSVTEELVGATVAPIPQPTLPPGTKLQVRIDGHLRDVVVNENGGLETGPAQYYIGDWLAAVAPLMRQLSSSAQTWWAQNLREAEDHYERWLRATPQQRLQVKASAMAKSFDAGKYCLVEQRGVQLLLKAVPDSFRTDLIATRTLAVNAIVFTILCRWQPGGKLERAQVLDYLVHPEASSSVEETVEGIRKWRRMVLRASELGAVLPDSSLLLKGLAKVAELAEYLLAEYEALSIQEAAAAKVEAKAGAKGGKGPKGTGKGGKARKGDG</sequence>
<feature type="compositionally biased region" description="Gly residues" evidence="1">
    <location>
        <begin position="610"/>
        <end position="622"/>
    </location>
</feature>
<dbReference type="Proteomes" id="UP000601435">
    <property type="component" value="Unassembled WGS sequence"/>
</dbReference>
<feature type="compositionally biased region" description="Low complexity" evidence="1">
    <location>
        <begin position="310"/>
        <end position="321"/>
    </location>
</feature>
<protein>
    <submittedName>
        <fullName evidence="2">Uncharacterized protein</fullName>
    </submittedName>
</protein>
<accession>A0A813A222</accession>
<feature type="compositionally biased region" description="Basic and acidic residues" evidence="1">
    <location>
        <begin position="109"/>
        <end position="123"/>
    </location>
</feature>
<feature type="region of interest" description="Disordered" evidence="1">
    <location>
        <begin position="606"/>
        <end position="630"/>
    </location>
</feature>
<feature type="non-terminal residue" evidence="2">
    <location>
        <position position="1"/>
    </location>
</feature>
<dbReference type="AlphaFoldDB" id="A0A813A222"/>
<name>A0A813A222_9DINO</name>
<evidence type="ECO:0000313" key="2">
    <source>
        <dbReference type="EMBL" id="CAE7845906.1"/>
    </source>
</evidence>
<evidence type="ECO:0000256" key="1">
    <source>
        <dbReference type="SAM" id="MobiDB-lite"/>
    </source>
</evidence>